<dbReference type="InterPro" id="IPR022062">
    <property type="entry name" value="DUF3618"/>
</dbReference>
<dbReference type="Pfam" id="PF12277">
    <property type="entry name" value="DUF3618"/>
    <property type="match status" value="1"/>
</dbReference>
<accession>A0A7K3UEF8</accession>
<comment type="caution">
    <text evidence="1">The sequence shown here is derived from an EMBL/GenBank/DDBJ whole genome shotgun (WGS) entry which is preliminary data.</text>
</comment>
<dbReference type="Proteomes" id="UP000471753">
    <property type="component" value="Unassembled WGS sequence"/>
</dbReference>
<name>A0A7K3UEF8_9HYPH</name>
<sequence length="336" mass="35315">METSTDKTSAELEREIEHDRQRLGDRINAIQERMSPGQLVDEVLAYAKSSGGSEFVGNLGSALKENPLPVALMGVSLAWLMAKGSPPSTAPSTSPTGPDFALYPVQGPVRRIGPPTSIGGVRYSHFGDGSGKQLKALTDETGRRAGHFIDETGKTYRGFVDASGKQVNQILDETGAIFDSASGWAAEKWEQAKTAAQDIADRAAGTASSLTSRTSTAATNLQEQTTQLNAMILTQFRDQPLVGGALAFAVGAAIGAALPSTETEDEFAGEVSDAAKEAMSAETSELVDRGKAVASEVYDRAVAVASETHDEIKDRLSEEVEALKSGPGTRGNIPSL</sequence>
<dbReference type="RefSeq" id="WP_164011254.1">
    <property type="nucleotide sequence ID" value="NZ_WUFT01000009.1"/>
</dbReference>
<dbReference type="AlphaFoldDB" id="A0A7K3UEF8"/>
<dbReference type="EMBL" id="WUFT01000009">
    <property type="protein sequence ID" value="NEJ72053.1"/>
    <property type="molecule type" value="Genomic_DNA"/>
</dbReference>
<reference evidence="1 2" key="1">
    <citation type="submission" date="2019-12" db="EMBL/GenBank/DDBJ databases">
        <title>Rhizobium genotypes associated with high levels of biological nitrogen fixation by grain legumes in a temperate-maritime cropping system.</title>
        <authorList>
            <person name="Maluk M."/>
            <person name="Francesc Ferrando Molina F."/>
            <person name="Lopez Del Egido L."/>
            <person name="Lafos M."/>
            <person name="Langarica-Fuentes A."/>
            <person name="Gebre Yohannes G."/>
            <person name="Young M.W."/>
            <person name="Martin P."/>
            <person name="Gantlett R."/>
            <person name="Kenicer G."/>
            <person name="Hawes C."/>
            <person name="Begg G.S."/>
            <person name="Quilliam R.S."/>
            <person name="Squire G.R."/>
            <person name="Poole P.S."/>
            <person name="Young P.W."/>
            <person name="Iannetta P.M."/>
            <person name="James E.K."/>
        </authorList>
    </citation>
    <scope>NUCLEOTIDE SEQUENCE [LARGE SCALE GENOMIC DNA]</scope>
    <source>
        <strain evidence="1 2">JHI366</strain>
    </source>
</reference>
<organism evidence="1 2">
    <name type="scientific">Rhizobium phaseoli</name>
    <dbReference type="NCBI Taxonomy" id="396"/>
    <lineage>
        <taxon>Bacteria</taxon>
        <taxon>Pseudomonadati</taxon>
        <taxon>Pseudomonadota</taxon>
        <taxon>Alphaproteobacteria</taxon>
        <taxon>Hyphomicrobiales</taxon>
        <taxon>Rhizobiaceae</taxon>
        <taxon>Rhizobium/Agrobacterium group</taxon>
        <taxon>Rhizobium</taxon>
    </lineage>
</organism>
<evidence type="ECO:0000313" key="2">
    <source>
        <dbReference type="Proteomes" id="UP000471753"/>
    </source>
</evidence>
<evidence type="ECO:0000313" key="1">
    <source>
        <dbReference type="EMBL" id="NEJ72053.1"/>
    </source>
</evidence>
<protein>
    <submittedName>
        <fullName evidence="1">DUF3618 domain-containing protein</fullName>
    </submittedName>
</protein>
<proteinExistence type="predicted"/>
<gene>
    <name evidence="1" type="ORF">GR197_16135</name>
</gene>